<evidence type="ECO:0000313" key="4">
    <source>
        <dbReference type="Proteomes" id="UP000187012"/>
    </source>
</evidence>
<gene>
    <name evidence="3" type="ORF">BN2475_460009</name>
</gene>
<sequence length="58" mass="6168">MIWQSGRGVQFTAQWEAFRPHLYDHDGAGGGGNATIGYGHLVHMGPISGAPSEAPYVN</sequence>
<dbReference type="EC" id="3.2.1.17" evidence="3"/>
<protein>
    <submittedName>
        <fullName evidence="3">Lysozyme</fullName>
        <ecNumber evidence="3">3.2.1.17</ecNumber>
    </submittedName>
</protein>
<dbReference type="Proteomes" id="UP000187012">
    <property type="component" value="Unassembled WGS sequence"/>
</dbReference>
<dbReference type="GO" id="GO:0031640">
    <property type="term" value="P:killing of cells of another organism"/>
    <property type="evidence" value="ECO:0007669"/>
    <property type="project" value="UniProtKB-KW"/>
</dbReference>
<dbReference type="EMBL" id="CYGX02000046">
    <property type="protein sequence ID" value="SIT44014.1"/>
    <property type="molecule type" value="Genomic_DNA"/>
</dbReference>
<keyword evidence="2" id="KW-0081">Bacteriolytic enzyme</keyword>
<keyword evidence="4" id="KW-1185">Reference proteome</keyword>
<dbReference type="Gene3D" id="1.10.530.40">
    <property type="match status" value="1"/>
</dbReference>
<keyword evidence="3" id="KW-0326">Glycosidase</keyword>
<dbReference type="GO" id="GO:0042742">
    <property type="term" value="P:defense response to bacterium"/>
    <property type="evidence" value="ECO:0007669"/>
    <property type="project" value="UniProtKB-KW"/>
</dbReference>
<dbReference type="InterPro" id="IPR023347">
    <property type="entry name" value="Lysozyme_dom_sf"/>
</dbReference>
<dbReference type="SUPFAM" id="SSF53955">
    <property type="entry name" value="Lysozyme-like"/>
    <property type="match status" value="1"/>
</dbReference>
<dbReference type="AlphaFoldDB" id="A0A1N7S9F6"/>
<dbReference type="STRING" id="1247936.BN2475_460009"/>
<evidence type="ECO:0000313" key="3">
    <source>
        <dbReference type="EMBL" id="SIT44014.1"/>
    </source>
</evidence>
<keyword evidence="3" id="KW-0378">Hydrolase</keyword>
<accession>A0A1N7S9F6</accession>
<keyword evidence="1" id="KW-0929">Antimicrobial</keyword>
<evidence type="ECO:0000256" key="2">
    <source>
        <dbReference type="ARBA" id="ARBA00022638"/>
    </source>
</evidence>
<evidence type="ECO:0000256" key="1">
    <source>
        <dbReference type="ARBA" id="ARBA00022529"/>
    </source>
</evidence>
<dbReference type="InterPro" id="IPR023346">
    <property type="entry name" value="Lysozyme-like_dom_sf"/>
</dbReference>
<dbReference type="GO" id="GO:0003796">
    <property type="term" value="F:lysozyme activity"/>
    <property type="evidence" value="ECO:0007669"/>
    <property type="project" value="UniProtKB-EC"/>
</dbReference>
<organism evidence="3 4">
    <name type="scientific">Paraburkholderia ribeironis</name>
    <dbReference type="NCBI Taxonomy" id="1247936"/>
    <lineage>
        <taxon>Bacteria</taxon>
        <taxon>Pseudomonadati</taxon>
        <taxon>Pseudomonadota</taxon>
        <taxon>Betaproteobacteria</taxon>
        <taxon>Burkholderiales</taxon>
        <taxon>Burkholderiaceae</taxon>
        <taxon>Paraburkholderia</taxon>
    </lineage>
</organism>
<name>A0A1N7S9F6_9BURK</name>
<reference evidence="3 4" key="1">
    <citation type="submission" date="2016-12" db="EMBL/GenBank/DDBJ databases">
        <authorList>
            <person name="Song W.-J."/>
            <person name="Kurnit D.M."/>
        </authorList>
    </citation>
    <scope>NUCLEOTIDE SEQUENCE [LARGE SCALE GENOMIC DNA]</scope>
    <source>
        <strain evidence="3 4">STM7296</strain>
    </source>
</reference>
<proteinExistence type="predicted"/>